<dbReference type="GO" id="GO:0052621">
    <property type="term" value="F:diguanylate cyclase activity"/>
    <property type="evidence" value="ECO:0007669"/>
    <property type="project" value="UniProtKB-EC"/>
</dbReference>
<dbReference type="RefSeq" id="WP_004107211.1">
    <property type="nucleotide sequence ID" value="NZ_AQHN01000002.1"/>
</dbReference>
<keyword evidence="3" id="KW-1133">Transmembrane helix</keyword>
<dbReference type="SMART" id="SM00267">
    <property type="entry name" value="GGDEF"/>
    <property type="match status" value="1"/>
</dbReference>
<feature type="transmembrane region" description="Helical" evidence="3">
    <location>
        <begin position="38"/>
        <end position="57"/>
    </location>
</feature>
<feature type="transmembrane region" description="Helical" evidence="3">
    <location>
        <begin position="69"/>
        <end position="91"/>
    </location>
</feature>
<name>N6UB67_9HYPH</name>
<dbReference type="InterPro" id="IPR050469">
    <property type="entry name" value="Diguanylate_Cyclase"/>
</dbReference>
<dbReference type="PATRIC" id="fig|363754.4.peg.119"/>
<evidence type="ECO:0000256" key="2">
    <source>
        <dbReference type="ARBA" id="ARBA00034247"/>
    </source>
</evidence>
<keyword evidence="3" id="KW-0812">Transmembrane</keyword>
<dbReference type="Gene3D" id="3.30.70.270">
    <property type="match status" value="1"/>
</dbReference>
<evidence type="ECO:0000313" key="6">
    <source>
        <dbReference type="Proteomes" id="UP000012429"/>
    </source>
</evidence>
<dbReference type="CDD" id="cd01949">
    <property type="entry name" value="GGDEF"/>
    <property type="match status" value="1"/>
</dbReference>
<feature type="domain" description="GGDEF" evidence="4">
    <location>
        <begin position="173"/>
        <end position="304"/>
    </location>
</feature>
<keyword evidence="3" id="KW-0472">Membrane</keyword>
<dbReference type="AlphaFoldDB" id="N6UB67"/>
<dbReference type="EMBL" id="AQHN01000002">
    <property type="protein sequence ID" value="ENN89769.1"/>
    <property type="molecule type" value="Genomic_DNA"/>
</dbReference>
<dbReference type="InterPro" id="IPR000160">
    <property type="entry name" value="GGDEF_dom"/>
</dbReference>
<keyword evidence="6" id="KW-1185">Reference proteome</keyword>
<sequence>MRGALTALRKDHRSQQSDHLEVPLFSPEQWLDSLTPVAVWRLLILSLICIASLDWLFQVSGIHHVGSLYMLPVCIACWCFGFKTGMGIAIAEIILSVVTLLGLSGHLDTSAIVELVIQLIKFGCAAAVVTRFRQSFDRERLLARRDWMTGILNRQEFQRQAEAMLASATARNRSLLLAYFDLDGFKAVNDRFGHQTGDQLLQCLAEQGKSLIGLEDCFGRMGGDEFAVLIELTKTEGALEVTSQLHVGFTAALENTGHGVTCSMGAVVAFPGDSASLHELMRHADQLMYAVKRDTKAGFSLAGHAPPCDFESLLPPKLQRCSHHS</sequence>
<dbReference type="SMR" id="N6UB67"/>
<dbReference type="OrthoDB" id="9812260at2"/>
<gene>
    <name evidence="5" type="ORF">RHSP_63906</name>
</gene>
<comment type="catalytic activity">
    <reaction evidence="2">
        <text>2 GTP = 3',3'-c-di-GMP + 2 diphosphate</text>
        <dbReference type="Rhea" id="RHEA:24898"/>
        <dbReference type="ChEBI" id="CHEBI:33019"/>
        <dbReference type="ChEBI" id="CHEBI:37565"/>
        <dbReference type="ChEBI" id="CHEBI:58805"/>
        <dbReference type="EC" id="2.7.7.65"/>
    </reaction>
</comment>
<dbReference type="SUPFAM" id="SSF55073">
    <property type="entry name" value="Nucleotide cyclase"/>
    <property type="match status" value="1"/>
</dbReference>
<comment type="caution">
    <text evidence="5">The sequence shown here is derived from an EMBL/GenBank/DDBJ whole genome shotgun (WGS) entry which is preliminary data.</text>
</comment>
<dbReference type="NCBIfam" id="TIGR00254">
    <property type="entry name" value="GGDEF"/>
    <property type="match status" value="1"/>
</dbReference>
<dbReference type="PANTHER" id="PTHR45138">
    <property type="entry name" value="REGULATORY COMPONENTS OF SENSORY TRANSDUCTION SYSTEM"/>
    <property type="match status" value="1"/>
</dbReference>
<evidence type="ECO:0000256" key="3">
    <source>
        <dbReference type="SAM" id="Phobius"/>
    </source>
</evidence>
<dbReference type="InterPro" id="IPR029787">
    <property type="entry name" value="Nucleotide_cyclase"/>
</dbReference>
<accession>N6UB67</accession>
<evidence type="ECO:0000256" key="1">
    <source>
        <dbReference type="ARBA" id="ARBA00012528"/>
    </source>
</evidence>
<proteinExistence type="predicted"/>
<dbReference type="PROSITE" id="PS50887">
    <property type="entry name" value="GGDEF"/>
    <property type="match status" value="1"/>
</dbReference>
<dbReference type="PANTHER" id="PTHR45138:SF9">
    <property type="entry name" value="DIGUANYLATE CYCLASE DGCM-RELATED"/>
    <property type="match status" value="1"/>
</dbReference>
<dbReference type="Pfam" id="PF00990">
    <property type="entry name" value="GGDEF"/>
    <property type="match status" value="1"/>
</dbReference>
<evidence type="ECO:0000313" key="5">
    <source>
        <dbReference type="EMBL" id="ENN89769.1"/>
    </source>
</evidence>
<dbReference type="Proteomes" id="UP000012429">
    <property type="component" value="Unassembled WGS sequence"/>
</dbReference>
<evidence type="ECO:0000259" key="4">
    <source>
        <dbReference type="PROSITE" id="PS50887"/>
    </source>
</evidence>
<protein>
    <recommendedName>
        <fullName evidence="1">diguanylate cyclase</fullName>
        <ecNumber evidence="1">2.7.7.65</ecNumber>
    </recommendedName>
</protein>
<reference evidence="5 6" key="1">
    <citation type="journal article" date="2012" name="BMC Genomics">
        <title>Genomic basis of broad host range and environmental adaptability of Rhizobium tropici CIAT 899 and Rhizobium sp. PRF 81 which are used in inoculants for common bean (Phaseolus vulgaris L.).</title>
        <authorList>
            <person name="Ormeno-Orrillo E."/>
            <person name="Menna P."/>
            <person name="Almeida L.G."/>
            <person name="Ollero F.J."/>
            <person name="Nicolas M.F."/>
            <person name="Pains Rodrigues E."/>
            <person name="Shigueyoshi Nakatani A."/>
            <person name="Silva Batista J.S."/>
            <person name="Oliveira Chueire L.M."/>
            <person name="Souza R.C."/>
            <person name="Ribeiro Vasconcelos A.T."/>
            <person name="Megias M."/>
            <person name="Hungria M."/>
            <person name="Martinez-Romero E."/>
        </authorList>
    </citation>
    <scope>NUCLEOTIDE SEQUENCE [LARGE SCALE GENOMIC DNA]</scope>
    <source>
        <strain evidence="5 6">PRF 81</strain>
    </source>
</reference>
<dbReference type="EC" id="2.7.7.65" evidence="1"/>
<dbReference type="InterPro" id="IPR043128">
    <property type="entry name" value="Rev_trsase/Diguanyl_cyclase"/>
</dbReference>
<organism evidence="5 6">
    <name type="scientific">Rhizobium freirei PRF 81</name>
    <dbReference type="NCBI Taxonomy" id="363754"/>
    <lineage>
        <taxon>Bacteria</taxon>
        <taxon>Pseudomonadati</taxon>
        <taxon>Pseudomonadota</taxon>
        <taxon>Alphaproteobacteria</taxon>
        <taxon>Hyphomicrobiales</taxon>
        <taxon>Rhizobiaceae</taxon>
        <taxon>Rhizobium/Agrobacterium group</taxon>
        <taxon>Rhizobium</taxon>
    </lineage>
</organism>
<dbReference type="STRING" id="363754.RHSP_63906"/>